<feature type="region of interest" description="Disordered" evidence="1">
    <location>
        <begin position="1156"/>
        <end position="1230"/>
    </location>
</feature>
<feature type="compositionally biased region" description="Basic and acidic residues" evidence="1">
    <location>
        <begin position="546"/>
        <end position="566"/>
    </location>
</feature>
<evidence type="ECO:0008006" key="3">
    <source>
        <dbReference type="Google" id="ProtNLM"/>
    </source>
</evidence>
<dbReference type="VEuPathDB" id="CryptoDB:Cvel_6760"/>
<feature type="region of interest" description="Disordered" evidence="1">
    <location>
        <begin position="1014"/>
        <end position="1129"/>
    </location>
</feature>
<feature type="compositionally biased region" description="Basic and acidic residues" evidence="1">
    <location>
        <begin position="682"/>
        <end position="706"/>
    </location>
</feature>
<gene>
    <name evidence="2" type="ORF">Cvel_6760</name>
</gene>
<evidence type="ECO:0000256" key="1">
    <source>
        <dbReference type="SAM" id="MobiDB-lite"/>
    </source>
</evidence>
<feature type="compositionally biased region" description="Polar residues" evidence="1">
    <location>
        <begin position="223"/>
        <end position="246"/>
    </location>
</feature>
<dbReference type="EMBL" id="CDMZ01002629">
    <property type="protein sequence ID" value="CEM43175.1"/>
    <property type="molecule type" value="Genomic_DNA"/>
</dbReference>
<sequence>MQRVTDEKDLPRPKSPDEAEDAKMLLRLMEKRSLDLLVEGELEGACEYIRSILGTLTECFTLEDIIETATDPHLVARHDLSAIAFASSTTDGEATEKDEPHLCLLPDLDRLPVGERFQGWLDAFVRASSESALKLCIDHRDFPQALCILLKTINYLSWLVCRLNEIRDIEIDGRVAQIRAPPTKEKDGRSAVCDCPQVDDLQDPGSTDSVHTELGVFEGEGRSPNTKKTLTATQQPMEARQTTASTRDTEEESVLVQVQTDGGEESVAIQAPVQTVDQETDSVSAQIQPDNVEAEKEKAAALGLGLSRLKKHLSILQACVYTSEAKTREMRGDREGEGAALRMASLFAGESEKPDLIATVHLNLAAHFTAKGLQETALVQAEKAVEAAQDRILSLSTETLAVPRSVPDLSVGCVSDVTDGGGEGGRTSNEMELGLQSAVSLLCVALHNAGVLQAEVGQTEQAVQHFHKALTVADTWLPSEHPLRAVCQETLIKVKTSSLHSPPRPVSTAPGGLLRSALEIGSRQGGGATGGAASTQRGMSGGLSRLETEGEGRRHSASRRSLEDILQERDLIELPQEQMRPATSFSSTHETQPPLPPFSPPLPHRIGIGASGAAPGFRRTDTRRNRRKTIGLPYPYSSVLYEVGRARKVGAAPHPGYRQNRSNQPDRGPRSRSPQQQPDSDTPDRLFEEVEHTDQHLQEEKERPDDQSPVQLRETKPHRVPAAKQPKSDSQSPSGGRKTPLTKPPIRPGGPTETITASHQDNDEEGPLNRRVEAGWGGKGTSPQPYRPTKVSLDMPKGGNSSPIKNVGKGRSKSPSPPFLSSSSSYSHSKNAMEATEADDAETETTTVVLERSSAPTPVSLSCSASFVAVQHRKRKTETTPPDGSVTFFPLSQKPPAPCGGSELRGEESGFRVISGDSQTPEGAFREGETRKEVARDACRERTFTPTPKLSSVSLSSRFVGTGSSCVSLNSQTRGSAAIRGDPCPEKRAVRLLRAARQGVPLRALEDLRLVRNELDPPRLSPPSPSFACNEVGDGKEKEERESEGSQTTPSEAEGECGGDSSLSSPFLSIYETGSYGQCQTTTSIPSGWGGKFPTQDRPPSPRNGFPQTSLPEPAKPVERDLTKRSRPLVVYSSDSAIESDTEFFHLSSGVNSLGPKGAEKSFSFSSSSQQGGNQPSSGQIPFSCSPPVLRGDGLQKRNLTRQPTPPPRECPFGPDELPSSFSDCKANSRSSGFSLSLLKLNSLTEAKSNTQAERTENGLELPQKCPQRSICVFSGADESLTLSPSRSLRGGFSFQGEGGDGDCTLLSDRALFPPSRGQSIMEVSEFTS</sequence>
<dbReference type="InterPro" id="IPR011990">
    <property type="entry name" value="TPR-like_helical_dom_sf"/>
</dbReference>
<feature type="compositionally biased region" description="Polar residues" evidence="1">
    <location>
        <begin position="1220"/>
        <end position="1230"/>
    </location>
</feature>
<protein>
    <recommendedName>
        <fullName evidence="3">Tetratricopeptide repeat-containing protein</fullName>
    </recommendedName>
</protein>
<organism evidence="2">
    <name type="scientific">Chromera velia CCMP2878</name>
    <dbReference type="NCBI Taxonomy" id="1169474"/>
    <lineage>
        <taxon>Eukaryota</taxon>
        <taxon>Sar</taxon>
        <taxon>Alveolata</taxon>
        <taxon>Colpodellida</taxon>
        <taxon>Chromeraceae</taxon>
        <taxon>Chromera</taxon>
    </lineage>
</organism>
<feature type="region of interest" description="Disordered" evidence="1">
    <location>
        <begin position="609"/>
        <end position="630"/>
    </location>
</feature>
<feature type="compositionally biased region" description="Low complexity" evidence="1">
    <location>
        <begin position="1162"/>
        <end position="1180"/>
    </location>
</feature>
<dbReference type="Gene3D" id="1.25.40.10">
    <property type="entry name" value="Tetratricopeptide repeat domain"/>
    <property type="match status" value="1"/>
</dbReference>
<feature type="compositionally biased region" description="Basic and acidic residues" evidence="1">
    <location>
        <begin position="924"/>
        <end position="934"/>
    </location>
</feature>
<feature type="region of interest" description="Disordered" evidence="1">
    <location>
        <begin position="521"/>
        <end position="566"/>
    </location>
</feature>
<evidence type="ECO:0000313" key="2">
    <source>
        <dbReference type="EMBL" id="CEM43175.1"/>
    </source>
</evidence>
<feature type="compositionally biased region" description="Basic and acidic residues" evidence="1">
    <location>
        <begin position="1033"/>
        <end position="1044"/>
    </location>
</feature>
<name>A0A0G4HGU4_9ALVE</name>
<accession>A0A0G4HGU4</accession>
<feature type="region of interest" description="Disordered" evidence="1">
    <location>
        <begin position="871"/>
        <end position="934"/>
    </location>
</feature>
<feature type="region of interest" description="Disordered" evidence="1">
    <location>
        <begin position="217"/>
        <end position="251"/>
    </location>
</feature>
<dbReference type="SUPFAM" id="SSF48452">
    <property type="entry name" value="TPR-like"/>
    <property type="match status" value="1"/>
</dbReference>
<proteinExistence type="predicted"/>
<feature type="compositionally biased region" description="Polar residues" evidence="1">
    <location>
        <begin position="1075"/>
        <end position="1086"/>
    </location>
</feature>
<feature type="region of interest" description="Disordered" evidence="1">
    <location>
        <begin position="650"/>
        <end position="847"/>
    </location>
</feature>
<reference evidence="2" key="1">
    <citation type="submission" date="2014-11" db="EMBL/GenBank/DDBJ databases">
        <authorList>
            <person name="Otto D Thomas"/>
            <person name="Naeem Raeece"/>
        </authorList>
    </citation>
    <scope>NUCLEOTIDE SEQUENCE</scope>
</reference>
<feature type="compositionally biased region" description="Low complexity" evidence="1">
    <location>
        <begin position="819"/>
        <end position="829"/>
    </location>
</feature>